<evidence type="ECO:0000313" key="3">
    <source>
        <dbReference type="EMBL" id="KAG0317124.1"/>
    </source>
</evidence>
<comment type="caution">
    <text evidence="3">The sequence shown here is derived from an EMBL/GenBank/DDBJ whole genome shotgun (WGS) entry which is preliminary data.</text>
</comment>
<evidence type="ECO:0000256" key="1">
    <source>
        <dbReference type="SAM" id="MobiDB-lite"/>
    </source>
</evidence>
<evidence type="ECO:0000256" key="2">
    <source>
        <dbReference type="SAM" id="Phobius"/>
    </source>
</evidence>
<keyword evidence="2" id="KW-0812">Transmembrane</keyword>
<feature type="region of interest" description="Disordered" evidence="1">
    <location>
        <begin position="276"/>
        <end position="317"/>
    </location>
</feature>
<feature type="compositionally biased region" description="Low complexity" evidence="1">
    <location>
        <begin position="300"/>
        <end position="317"/>
    </location>
</feature>
<keyword evidence="4" id="KW-1185">Reference proteome</keyword>
<dbReference type="OrthoDB" id="2449694at2759"/>
<organism evidence="3 4">
    <name type="scientific">Dissophora globulifera</name>
    <dbReference type="NCBI Taxonomy" id="979702"/>
    <lineage>
        <taxon>Eukaryota</taxon>
        <taxon>Fungi</taxon>
        <taxon>Fungi incertae sedis</taxon>
        <taxon>Mucoromycota</taxon>
        <taxon>Mortierellomycotina</taxon>
        <taxon>Mortierellomycetes</taxon>
        <taxon>Mortierellales</taxon>
        <taxon>Mortierellaceae</taxon>
        <taxon>Dissophora</taxon>
    </lineage>
</organism>
<protein>
    <submittedName>
        <fullName evidence="3">Uncharacterized protein</fullName>
    </submittedName>
</protein>
<keyword evidence="2" id="KW-0472">Membrane</keyword>
<dbReference type="EMBL" id="JAAAIP010000440">
    <property type="protein sequence ID" value="KAG0317124.1"/>
    <property type="molecule type" value="Genomic_DNA"/>
</dbReference>
<gene>
    <name evidence="3" type="ORF">BGZ99_006496</name>
</gene>
<evidence type="ECO:0000313" key="4">
    <source>
        <dbReference type="Proteomes" id="UP000738325"/>
    </source>
</evidence>
<accession>A0A9P6RCF0</accession>
<keyword evidence="2" id="KW-1133">Transmembrane helix</keyword>
<sequence>MFAYTARDVVLTPSIQPTLLPTTVVNPNFGSPDPAPLSHTDSDTQAWLNSASSFVIIPSEGGGRSTVGRLEGSHRVNGTMTLAYMACQMLPAAMHLDMITAISSTNITNTTSSTKNNTSQSTTGSLVATDLALERLAIEYYADQDCSRFVVATAGTKVRVRNKADDGIKCHDSTVDTTVDATVPTTAMVVDSDAGRERGSNEEEEEVRAEVKEVLSETRPARAARELGQLDQIEQQQRQKLQQRIDTVYGAKLVSIRWVGILSPTYLDSIMKIRQQSTSGCNDRGDTLEQKDSWIDEDSNINGGSNNSSTDSSSSGDTMDGFVSWDQFASIQLQPPPKSDLGPYRYNVSGISAVTAAVAGNNNGNGTAIQNGSVSNSSRTGSGSTGMSHATSQIVMAGLIAGLFLILGSLLTAVYYRQERRRWYEEDGGV</sequence>
<dbReference type="Proteomes" id="UP000738325">
    <property type="component" value="Unassembled WGS sequence"/>
</dbReference>
<feature type="transmembrane region" description="Helical" evidence="2">
    <location>
        <begin position="394"/>
        <end position="416"/>
    </location>
</feature>
<feature type="region of interest" description="Disordered" evidence="1">
    <location>
        <begin position="368"/>
        <end position="387"/>
    </location>
</feature>
<feature type="compositionally biased region" description="Basic and acidic residues" evidence="1">
    <location>
        <begin position="283"/>
        <end position="294"/>
    </location>
</feature>
<dbReference type="AlphaFoldDB" id="A0A9P6RCF0"/>
<proteinExistence type="predicted"/>
<name>A0A9P6RCF0_9FUNG</name>
<reference evidence="3" key="1">
    <citation type="journal article" date="2020" name="Fungal Divers.">
        <title>Resolving the Mortierellaceae phylogeny through synthesis of multi-gene phylogenetics and phylogenomics.</title>
        <authorList>
            <person name="Vandepol N."/>
            <person name="Liber J."/>
            <person name="Desiro A."/>
            <person name="Na H."/>
            <person name="Kennedy M."/>
            <person name="Barry K."/>
            <person name="Grigoriev I.V."/>
            <person name="Miller A.N."/>
            <person name="O'Donnell K."/>
            <person name="Stajich J.E."/>
            <person name="Bonito G."/>
        </authorList>
    </citation>
    <scope>NUCLEOTIDE SEQUENCE</scope>
    <source>
        <strain evidence="3">REB-010B</strain>
    </source>
</reference>